<dbReference type="Proteomes" id="UP001374584">
    <property type="component" value="Unassembled WGS sequence"/>
</dbReference>
<keyword evidence="9 13" id="KW-1133">Transmembrane helix</keyword>
<comment type="caution">
    <text evidence="17">The sequence shown here is derived from an EMBL/GenBank/DDBJ whole genome shotgun (WGS) entry which is preliminary data.</text>
</comment>
<evidence type="ECO:0000256" key="6">
    <source>
        <dbReference type="ARBA" id="ARBA00022692"/>
    </source>
</evidence>
<dbReference type="PANTHER" id="PTHR48063:SF52">
    <property type="entry name" value="LRR RECEPTOR-LIKE KINASE FAMILY PROTEIN"/>
    <property type="match status" value="1"/>
</dbReference>
<keyword evidence="8" id="KW-0677">Repeat</keyword>
<dbReference type="EMBL" id="JAYMYR010000006">
    <property type="protein sequence ID" value="KAK7357128.1"/>
    <property type="molecule type" value="Genomic_DNA"/>
</dbReference>
<dbReference type="GO" id="GO:0005886">
    <property type="term" value="C:plasma membrane"/>
    <property type="evidence" value="ECO:0007669"/>
    <property type="project" value="UniProtKB-SubCell"/>
</dbReference>
<dbReference type="InterPro" id="IPR013210">
    <property type="entry name" value="LRR_N_plant-typ"/>
</dbReference>
<evidence type="ECO:0000256" key="10">
    <source>
        <dbReference type="ARBA" id="ARBA00023136"/>
    </source>
</evidence>
<dbReference type="InterPro" id="IPR055414">
    <property type="entry name" value="LRR_R13L4/SHOC2-like"/>
</dbReference>
<evidence type="ECO:0000256" key="7">
    <source>
        <dbReference type="ARBA" id="ARBA00022729"/>
    </source>
</evidence>
<proteinExistence type="inferred from homology"/>
<dbReference type="InterPro" id="IPR046956">
    <property type="entry name" value="RLP23-like"/>
</dbReference>
<feature type="domain" description="Disease resistance R13L4/SHOC-2-like LRR" evidence="16">
    <location>
        <begin position="210"/>
        <end position="406"/>
    </location>
</feature>
<evidence type="ECO:0000256" key="3">
    <source>
        <dbReference type="ARBA" id="ARBA00009592"/>
    </source>
</evidence>
<keyword evidence="18" id="KW-1185">Reference proteome</keyword>
<evidence type="ECO:0000256" key="13">
    <source>
        <dbReference type="SAM" id="Phobius"/>
    </source>
</evidence>
<evidence type="ECO:0000256" key="2">
    <source>
        <dbReference type="ARBA" id="ARBA00004479"/>
    </source>
</evidence>
<organism evidence="17 18">
    <name type="scientific">Phaseolus coccineus</name>
    <name type="common">Scarlet runner bean</name>
    <name type="synonym">Phaseolus multiflorus</name>
    <dbReference type="NCBI Taxonomy" id="3886"/>
    <lineage>
        <taxon>Eukaryota</taxon>
        <taxon>Viridiplantae</taxon>
        <taxon>Streptophyta</taxon>
        <taxon>Embryophyta</taxon>
        <taxon>Tracheophyta</taxon>
        <taxon>Spermatophyta</taxon>
        <taxon>Magnoliopsida</taxon>
        <taxon>eudicotyledons</taxon>
        <taxon>Gunneridae</taxon>
        <taxon>Pentapetalae</taxon>
        <taxon>rosids</taxon>
        <taxon>fabids</taxon>
        <taxon>Fabales</taxon>
        <taxon>Fabaceae</taxon>
        <taxon>Papilionoideae</taxon>
        <taxon>50 kb inversion clade</taxon>
        <taxon>NPAAA clade</taxon>
        <taxon>indigoferoid/millettioid clade</taxon>
        <taxon>Phaseoleae</taxon>
        <taxon>Phaseolus</taxon>
    </lineage>
</organism>
<feature type="chain" id="PRO_5042870064" description="Leucine-rich repeat-containing N-terminal plant-type domain-containing protein" evidence="14">
    <location>
        <begin position="27"/>
        <end position="878"/>
    </location>
</feature>
<evidence type="ECO:0000256" key="8">
    <source>
        <dbReference type="ARBA" id="ARBA00022737"/>
    </source>
</evidence>
<comment type="subcellular location">
    <subcellularLocation>
        <location evidence="1">Cell membrane</location>
    </subcellularLocation>
    <subcellularLocation>
        <location evidence="2">Membrane</location>
        <topology evidence="2">Single-pass type I membrane protein</topology>
    </subcellularLocation>
</comment>
<keyword evidence="4" id="KW-1003">Cell membrane</keyword>
<keyword evidence="5" id="KW-0433">Leucine-rich repeat</keyword>
<feature type="signal peptide" evidence="14">
    <location>
        <begin position="1"/>
        <end position="26"/>
    </location>
</feature>
<comment type="similarity">
    <text evidence="3">Belongs to the RLP family.</text>
</comment>
<evidence type="ECO:0000256" key="11">
    <source>
        <dbReference type="ARBA" id="ARBA00023170"/>
    </source>
</evidence>
<feature type="domain" description="Leucine-rich repeat-containing N-terminal plant-type" evidence="15">
    <location>
        <begin position="34"/>
        <end position="72"/>
    </location>
</feature>
<dbReference type="Pfam" id="PF08263">
    <property type="entry name" value="LRRNT_2"/>
    <property type="match status" value="1"/>
</dbReference>
<dbReference type="AlphaFoldDB" id="A0AAN9MT85"/>
<evidence type="ECO:0000256" key="14">
    <source>
        <dbReference type="SAM" id="SignalP"/>
    </source>
</evidence>
<accession>A0AAN9MT85</accession>
<evidence type="ECO:0000259" key="16">
    <source>
        <dbReference type="Pfam" id="PF23598"/>
    </source>
</evidence>
<evidence type="ECO:0000256" key="12">
    <source>
        <dbReference type="ARBA" id="ARBA00023180"/>
    </source>
</evidence>
<dbReference type="FunFam" id="3.80.10.10:FF:000213">
    <property type="entry name" value="Tyrosine-sulfated glycopeptide receptor 1"/>
    <property type="match status" value="1"/>
</dbReference>
<evidence type="ECO:0000259" key="15">
    <source>
        <dbReference type="Pfam" id="PF08263"/>
    </source>
</evidence>
<dbReference type="FunFam" id="3.80.10.10:FF:000041">
    <property type="entry name" value="LRR receptor-like serine/threonine-protein kinase ERECTA"/>
    <property type="match status" value="2"/>
</dbReference>
<keyword evidence="6 13" id="KW-0812">Transmembrane</keyword>
<keyword evidence="10 13" id="KW-0472">Membrane</keyword>
<feature type="transmembrane region" description="Helical" evidence="13">
    <location>
        <begin position="820"/>
        <end position="845"/>
    </location>
</feature>
<name>A0AAN9MT85_PHACN</name>
<keyword evidence="7 14" id="KW-0732">Signal</keyword>
<evidence type="ECO:0000313" key="18">
    <source>
        <dbReference type="Proteomes" id="UP001374584"/>
    </source>
</evidence>
<dbReference type="InterPro" id="IPR032675">
    <property type="entry name" value="LRR_dom_sf"/>
</dbReference>
<reference evidence="17 18" key="1">
    <citation type="submission" date="2024-01" db="EMBL/GenBank/DDBJ databases">
        <title>The genomes of 5 underutilized Papilionoideae crops provide insights into root nodulation and disease resistanc.</title>
        <authorList>
            <person name="Jiang F."/>
        </authorList>
    </citation>
    <scope>NUCLEOTIDE SEQUENCE [LARGE SCALE GENOMIC DNA]</scope>
    <source>
        <strain evidence="17">JINMINGXINNONG_FW02</strain>
        <tissue evidence="17">Leaves</tissue>
    </source>
</reference>
<keyword evidence="12" id="KW-0325">Glycoprotein</keyword>
<dbReference type="Gene3D" id="3.80.10.10">
    <property type="entry name" value="Ribonuclease Inhibitor"/>
    <property type="match status" value="2"/>
</dbReference>
<evidence type="ECO:0000313" key="17">
    <source>
        <dbReference type="EMBL" id="KAK7357128.1"/>
    </source>
</evidence>
<dbReference type="Pfam" id="PF23598">
    <property type="entry name" value="LRR_14"/>
    <property type="match status" value="1"/>
</dbReference>
<dbReference type="InterPro" id="IPR001611">
    <property type="entry name" value="Leu-rich_rpt"/>
</dbReference>
<gene>
    <name evidence="17" type="ORF">VNO80_16411</name>
</gene>
<keyword evidence="11" id="KW-0675">Receptor</keyword>
<evidence type="ECO:0000256" key="9">
    <source>
        <dbReference type="ARBA" id="ARBA00022989"/>
    </source>
</evidence>
<protein>
    <recommendedName>
        <fullName evidence="19">Leucine-rich repeat-containing N-terminal plant-type domain-containing protein</fullName>
    </recommendedName>
</protein>
<dbReference type="Pfam" id="PF00560">
    <property type="entry name" value="LRR_1"/>
    <property type="match status" value="6"/>
</dbReference>
<sequence>MNTSLSLYATLFAWLLYAIMLNKVTCSFNIRCHQKDKQALFNFKQGIIDPSHALSSWFTQQDCCQWRGVTCDNITSRVTHLSLPCSTTLPTYTDKTNKSLCLTGSIYLSSMDFEFLSYLDLGNNDFLAFQFDSVTHNYQNQSVAVHPRRFVNSSALRYLDLSGNENLAMNSLQWLSRMSSLEHLNLGGIDLHKETNWLQVVTMPSSLSELYLMGCQLENLSPSLKYANFSALRYLALSENEFHSELPKWLFNISHGISRIEFRSCSLRGQLPKELLNLRDLEALVLEDNNFNGPIPDWLGELEHLQYLILGSNLFSGSMPTKLGNLSSLISLTVGGNQLAGVVSERNFAKMSKLKEMDIYLSPPLIFDFDPHWVPPFQLAQILLGFAGPNFPMWLYTQRSLESLAIVESSFEAQGKFWNFVSKVPEVQIEENLIDGNLSNVVLNSSYIDLSSNGLKGGLPRLSSNVAVVLLSDNLLSGDLTPLLCDHKMLSAESNLLYLDISLNHLSGGLTSCWRNKKSLVHVNLGGNNLTGPIPPSMGLLSNLTSLHLHENKLYGQIPFSLKNCHSLLIFNVRDNNLSGNIPHWISLSAKALQLSSNNFTGNIPPQICQMSSLIILDFAHNTISGHLPSCLHNVTALVFNNASRYKFSYSFPSFHNRYLIIDDGLELVTKGQVSEYGKNLHFVTLIDMSSNNLTGTIPSQMFSLTGLFSLNLSHNSLTGKIPNEIGYMKHLESLDFSVNNFWGEIPQDLSSLSFLSYLNLSFNNLTGQIPSGTQMQGFNVLSYIGNRDLCGPPLTKNCSQDVKPKDTEPTHEDEHKSEFVSWFFIGIESGFVTSFLGVCCTIFFNRKWRHAYFKFLYNMRDRLYVAIVIKTNVFRLR</sequence>
<evidence type="ECO:0000256" key="5">
    <source>
        <dbReference type="ARBA" id="ARBA00022614"/>
    </source>
</evidence>
<evidence type="ECO:0008006" key="19">
    <source>
        <dbReference type="Google" id="ProtNLM"/>
    </source>
</evidence>
<dbReference type="SUPFAM" id="SSF52058">
    <property type="entry name" value="L domain-like"/>
    <property type="match status" value="2"/>
</dbReference>
<evidence type="ECO:0000256" key="4">
    <source>
        <dbReference type="ARBA" id="ARBA00022475"/>
    </source>
</evidence>
<evidence type="ECO:0000256" key="1">
    <source>
        <dbReference type="ARBA" id="ARBA00004236"/>
    </source>
</evidence>
<dbReference type="PANTHER" id="PTHR48063">
    <property type="entry name" value="LRR RECEPTOR-LIKE KINASE"/>
    <property type="match status" value="1"/>
</dbReference>